<accession>A0A415E4H5</accession>
<dbReference type="HAMAP" id="MF_00048">
    <property type="entry name" value="UPF0102"/>
    <property type="match status" value="1"/>
</dbReference>
<evidence type="ECO:0000313" key="4">
    <source>
        <dbReference type="Proteomes" id="UP000284841"/>
    </source>
</evidence>
<dbReference type="STRING" id="1776384.GCA_900086585_04071"/>
<dbReference type="InterPro" id="IPR003509">
    <property type="entry name" value="UPF0102_YraN-like"/>
</dbReference>
<evidence type="ECO:0000256" key="2">
    <source>
        <dbReference type="HAMAP-Rule" id="MF_00048"/>
    </source>
</evidence>
<evidence type="ECO:0000313" key="3">
    <source>
        <dbReference type="EMBL" id="RHJ88435.1"/>
    </source>
</evidence>
<dbReference type="RefSeq" id="WP_118335104.1">
    <property type="nucleotide sequence ID" value="NZ_AP025567.1"/>
</dbReference>
<dbReference type="EMBL" id="QRMS01000002">
    <property type="protein sequence ID" value="RHJ88435.1"/>
    <property type="molecule type" value="Genomic_DNA"/>
</dbReference>
<dbReference type="Proteomes" id="UP000284841">
    <property type="component" value="Unassembled WGS sequence"/>
</dbReference>
<dbReference type="PANTHER" id="PTHR34039:SF1">
    <property type="entry name" value="UPF0102 PROTEIN YRAN"/>
    <property type="match status" value="1"/>
</dbReference>
<protein>
    <recommendedName>
        <fullName evidence="2">UPF0102 protein DW099_08610</fullName>
    </recommendedName>
</protein>
<dbReference type="AlphaFoldDB" id="A0A415E4H5"/>
<proteinExistence type="inferred from homology"/>
<dbReference type="Gene3D" id="3.40.1350.10">
    <property type="match status" value="1"/>
</dbReference>
<dbReference type="OrthoDB" id="9802516at2"/>
<dbReference type="Pfam" id="PF02021">
    <property type="entry name" value="UPF0102"/>
    <property type="match status" value="1"/>
</dbReference>
<dbReference type="NCBIfam" id="NF009150">
    <property type="entry name" value="PRK12497.1-3"/>
    <property type="match status" value="1"/>
</dbReference>
<dbReference type="InterPro" id="IPR011856">
    <property type="entry name" value="tRNA_endonuc-like_dom_sf"/>
</dbReference>
<keyword evidence="4" id="KW-1185">Reference proteome</keyword>
<comment type="caution">
    <text evidence="3">The sequence shown here is derived from an EMBL/GenBank/DDBJ whole genome shotgun (WGS) entry which is preliminary data.</text>
</comment>
<name>A0A415E4H5_9FIRM</name>
<dbReference type="CDD" id="cd20736">
    <property type="entry name" value="PoNe_Nuclease"/>
    <property type="match status" value="1"/>
</dbReference>
<sequence length="110" mass="12806">MCNNNFLGDAGEDFAAKLLMLKGYRILERKYRCKVGEIDIIAEKSDKLFFVEVKTRQTVRFGMPAESVTREKQRHIRRTAAYYLESHGRSRNSVSFQVIELLVNQIENAF</sequence>
<reference evidence="3 4" key="1">
    <citation type="submission" date="2018-08" db="EMBL/GenBank/DDBJ databases">
        <title>A genome reference for cultivated species of the human gut microbiota.</title>
        <authorList>
            <person name="Zou Y."/>
            <person name="Xue W."/>
            <person name="Luo G."/>
        </authorList>
    </citation>
    <scope>NUCLEOTIDE SEQUENCE [LARGE SCALE GENOMIC DNA]</scope>
    <source>
        <strain evidence="3 4">AM07-24</strain>
    </source>
</reference>
<dbReference type="NCBIfam" id="NF009154">
    <property type="entry name" value="PRK12497.3-3"/>
    <property type="match status" value="1"/>
</dbReference>
<dbReference type="PANTHER" id="PTHR34039">
    <property type="entry name" value="UPF0102 PROTEIN YRAN"/>
    <property type="match status" value="1"/>
</dbReference>
<dbReference type="InterPro" id="IPR011335">
    <property type="entry name" value="Restrct_endonuc-II-like"/>
</dbReference>
<dbReference type="SUPFAM" id="SSF52980">
    <property type="entry name" value="Restriction endonuclease-like"/>
    <property type="match status" value="1"/>
</dbReference>
<dbReference type="GO" id="GO:0003676">
    <property type="term" value="F:nucleic acid binding"/>
    <property type="evidence" value="ECO:0007669"/>
    <property type="project" value="InterPro"/>
</dbReference>
<organism evidence="3 4">
    <name type="scientific">Emergencia timonensis</name>
    <dbReference type="NCBI Taxonomy" id="1776384"/>
    <lineage>
        <taxon>Bacteria</taxon>
        <taxon>Bacillati</taxon>
        <taxon>Bacillota</taxon>
        <taxon>Clostridia</taxon>
        <taxon>Peptostreptococcales</taxon>
        <taxon>Anaerovoracaceae</taxon>
        <taxon>Emergencia</taxon>
    </lineage>
</organism>
<comment type="similarity">
    <text evidence="1 2">Belongs to the UPF0102 family.</text>
</comment>
<evidence type="ECO:0000256" key="1">
    <source>
        <dbReference type="ARBA" id="ARBA00006738"/>
    </source>
</evidence>
<gene>
    <name evidence="3" type="ORF">DW099_08610</name>
</gene>